<dbReference type="KEGG" id="smb:smi_0415"/>
<reference evidence="1 2" key="1">
    <citation type="journal article" date="2010" name="PLoS ONE">
        <title>The genome of Streptococcus mitis B6--what is a commensal?</title>
        <authorList>
            <person name="Denapaite D."/>
            <person name="Brueckner R."/>
            <person name="Nuhn M."/>
            <person name="Reichmann P."/>
            <person name="Henrich B."/>
            <person name="Maurer P."/>
            <person name="Schaehle Y."/>
            <person name="Selbmann P."/>
            <person name="Zimmermann W."/>
            <person name="Wambutt R."/>
            <person name="Hakenbeck R."/>
        </authorList>
    </citation>
    <scope>NUCLEOTIDE SEQUENCE [LARGE SCALE GENOMIC DNA]</scope>
    <source>
        <strain evidence="1 2">B6</strain>
    </source>
</reference>
<name>D3H745_STRM6</name>
<dbReference type="STRING" id="365659.smi_0415"/>
<dbReference type="HOGENOM" id="CLU_3205682_0_0_9"/>
<dbReference type="EMBL" id="FN568063">
    <property type="protein sequence ID" value="CBJ21687.1"/>
    <property type="molecule type" value="Genomic_DNA"/>
</dbReference>
<sequence>MKVTVYAYGRKLEPDEEIVVPAGHQFYNVVDGILENMENVA</sequence>
<protein>
    <submittedName>
        <fullName evidence="1">Uncharacterized protein</fullName>
    </submittedName>
</protein>
<dbReference type="Proteomes" id="UP000008563">
    <property type="component" value="Chromosome"/>
</dbReference>
<proteinExistence type="predicted"/>
<dbReference type="RefSeq" id="WP_000869367.1">
    <property type="nucleotide sequence ID" value="NC_013853.1"/>
</dbReference>
<dbReference type="PATRIC" id="fig|365659.3.peg.415"/>
<evidence type="ECO:0000313" key="2">
    <source>
        <dbReference type="Proteomes" id="UP000008563"/>
    </source>
</evidence>
<gene>
    <name evidence="1" type="ordered locus">smi_0415</name>
</gene>
<evidence type="ECO:0000313" key="1">
    <source>
        <dbReference type="EMBL" id="CBJ21687.1"/>
    </source>
</evidence>
<accession>D3H745</accession>
<dbReference type="AlphaFoldDB" id="D3H745"/>
<organism evidence="1 2">
    <name type="scientific">Streptococcus mitis (strain B6)</name>
    <dbReference type="NCBI Taxonomy" id="365659"/>
    <lineage>
        <taxon>Bacteria</taxon>
        <taxon>Bacillati</taxon>
        <taxon>Bacillota</taxon>
        <taxon>Bacilli</taxon>
        <taxon>Lactobacillales</taxon>
        <taxon>Streptococcaceae</taxon>
        <taxon>Streptococcus</taxon>
        <taxon>Streptococcus mitis group</taxon>
    </lineage>
</organism>